<accession>A0A7W6ZCJ9</accession>
<dbReference type="Gene3D" id="3.40.50.2300">
    <property type="match status" value="1"/>
</dbReference>
<dbReference type="PROSITE" id="PS50110">
    <property type="entry name" value="RESPONSE_REGULATORY"/>
    <property type="match status" value="1"/>
</dbReference>
<comment type="caution">
    <text evidence="4">The sequence shown here is derived from an EMBL/GenBank/DDBJ whole genome shotgun (WGS) entry which is preliminary data.</text>
</comment>
<feature type="modified residue" description="4-aspartylphosphate" evidence="2">
    <location>
        <position position="125"/>
    </location>
</feature>
<dbReference type="PANTHER" id="PTHR44591:SF18">
    <property type="entry name" value="REGULATORY PROTEIN"/>
    <property type="match status" value="1"/>
</dbReference>
<dbReference type="Proteomes" id="UP000523431">
    <property type="component" value="Unassembled WGS sequence"/>
</dbReference>
<reference evidence="4 5" key="1">
    <citation type="submission" date="2020-08" db="EMBL/GenBank/DDBJ databases">
        <title>Genomic Encyclopedia of Type Strains, Phase IV (KMG-V): Genome sequencing to study the core and pangenomes of soil and plant-associated prokaryotes.</title>
        <authorList>
            <person name="Whitman W."/>
        </authorList>
    </citation>
    <scope>NUCLEOTIDE SEQUENCE [LARGE SCALE GENOMIC DNA]</scope>
    <source>
        <strain evidence="4 5">SEMIA 489</strain>
    </source>
</reference>
<dbReference type="InterPro" id="IPR011006">
    <property type="entry name" value="CheY-like_superfamily"/>
</dbReference>
<organism evidence="4 5">
    <name type="scientific">Rhizobium etli</name>
    <dbReference type="NCBI Taxonomy" id="29449"/>
    <lineage>
        <taxon>Bacteria</taxon>
        <taxon>Pseudomonadati</taxon>
        <taxon>Pseudomonadota</taxon>
        <taxon>Alphaproteobacteria</taxon>
        <taxon>Hyphomicrobiales</taxon>
        <taxon>Rhizobiaceae</taxon>
        <taxon>Rhizobium/Agrobacterium group</taxon>
        <taxon>Rhizobium</taxon>
    </lineage>
</organism>
<gene>
    <name evidence="4" type="ORF">GGE57_000049</name>
</gene>
<dbReference type="AlphaFoldDB" id="A0A7W6ZCJ9"/>
<dbReference type="Pfam" id="PF00072">
    <property type="entry name" value="Response_reg"/>
    <property type="match status" value="1"/>
</dbReference>
<name>A0A7W6ZCJ9_RHIET</name>
<evidence type="ECO:0000256" key="1">
    <source>
        <dbReference type="ARBA" id="ARBA00022553"/>
    </source>
</evidence>
<evidence type="ECO:0000313" key="4">
    <source>
        <dbReference type="EMBL" id="MBB4533340.1"/>
    </source>
</evidence>
<dbReference type="SMART" id="SM00448">
    <property type="entry name" value="REC"/>
    <property type="match status" value="1"/>
</dbReference>
<sequence>MVSKIDTVMPGQWFPQHWFALAQIAGSYKRAGQHLWMMHISRAKALEPCRAGDTYSNQIPHEKGVLQMVASNSAVVLIVEDEPLIRFNILDVLEDVGHVALEAANADEAMVVLKGRQDVDILFTDVNMAGSMDGIQLAKRVRAMRPNIGIIITSGMVRLDPMALPANAAFLPKPYMHDTLITTIDSLMT</sequence>
<dbReference type="PANTHER" id="PTHR44591">
    <property type="entry name" value="STRESS RESPONSE REGULATOR PROTEIN 1"/>
    <property type="match status" value="1"/>
</dbReference>
<dbReference type="SUPFAM" id="SSF52172">
    <property type="entry name" value="CheY-like"/>
    <property type="match status" value="1"/>
</dbReference>
<feature type="domain" description="Response regulatory" evidence="3">
    <location>
        <begin position="75"/>
        <end position="188"/>
    </location>
</feature>
<dbReference type="EMBL" id="JACIID010000001">
    <property type="protein sequence ID" value="MBB4533340.1"/>
    <property type="molecule type" value="Genomic_DNA"/>
</dbReference>
<protein>
    <submittedName>
        <fullName evidence="4">CheY-like chemotaxis protein</fullName>
    </submittedName>
</protein>
<proteinExistence type="predicted"/>
<evidence type="ECO:0000259" key="3">
    <source>
        <dbReference type="PROSITE" id="PS50110"/>
    </source>
</evidence>
<dbReference type="InterPro" id="IPR001789">
    <property type="entry name" value="Sig_transdc_resp-reg_receiver"/>
</dbReference>
<evidence type="ECO:0000313" key="5">
    <source>
        <dbReference type="Proteomes" id="UP000523431"/>
    </source>
</evidence>
<dbReference type="GO" id="GO:0000160">
    <property type="term" value="P:phosphorelay signal transduction system"/>
    <property type="evidence" value="ECO:0007669"/>
    <property type="project" value="InterPro"/>
</dbReference>
<dbReference type="InterPro" id="IPR050595">
    <property type="entry name" value="Bact_response_regulator"/>
</dbReference>
<evidence type="ECO:0000256" key="2">
    <source>
        <dbReference type="PROSITE-ProRule" id="PRU00169"/>
    </source>
</evidence>
<keyword evidence="1 2" id="KW-0597">Phosphoprotein</keyword>